<feature type="compositionally biased region" description="Gly residues" evidence="8">
    <location>
        <begin position="2020"/>
        <end position="2033"/>
    </location>
</feature>
<feature type="compositionally biased region" description="Low complexity" evidence="8">
    <location>
        <begin position="1814"/>
        <end position="1823"/>
    </location>
</feature>
<evidence type="ECO:0000256" key="1">
    <source>
        <dbReference type="ARBA" id="ARBA00004123"/>
    </source>
</evidence>
<evidence type="ECO:0000313" key="11">
    <source>
        <dbReference type="Proteomes" id="UP001164746"/>
    </source>
</evidence>
<comment type="subcellular location">
    <subcellularLocation>
        <location evidence="1">Nucleus</location>
    </subcellularLocation>
</comment>
<sequence length="2117" mass="238116">MSAYLNQDNKPLKKARLGPPDVYPQDPKQKEDELTSTSVKLGFSNMPHFNDEYGSAKSASISQEKFGAFFSAVMTKKIELNTWSDSSKKKPQIMKENFWPVTAQKKHYMESWFRDLAAGSKPLGQLSRKVPSFNKKEEIFYNLCEFNVPMVKASWFIKMTAAYYLNMQENKPKKRQTVDQSLEWTIGLTKYMKEQLTKIQEYYHGTGTQMSFLTATQAPSQVDLDLALKQWAYCSKLARYMYDEGLLDRHEFLSWIIEGLEKSKQVDDTILKLILKEIMMYLDEITLSAQVSRRLAYVAGRRLNQMCNDAGSTSPRTQSPMLNASANTQNSQQLVHQNPLAAIFAEFSGCPHHRAVIFALCTCVQVITMTNPSALIWNNLGDGRSNSPYCGSPLDHLPCAPSCLPMPQAEQNQQVRGQIRAMEHQIRLRSRAAEVRWSSDKCQQSTTGYTMGKVLNVLDTLDRHNFDRVENNNSLESLYNKIFMANAPKDGTEPLVSDEPIITLLIDWAVSVKRHGAHRAVVVAKLLEKRQQDLKAEKYSDADVPDEKDSAGSDMMISPSVPLFQGLLLNFLDNKAPIIDENASEENQQAFANLIHLFSELIRHEVFSHDAYMCTLISRGEMLQAPTVVSNMMDSMDLASMKSEVESVKHEHQDDIKVDMDIQMMESDLSSFFGSVNDEPRTSPGPASVKSTRSEKDPVATGSKVDNPSMPEMKGPSRHMQYTSHLPLPQEELSNHECNQRFVVLYGVGKAREAARHMVKKVSKEILRLYSRKNCMDVSSGDIGKLKKKKDKDEVGSVCLVANLELLFAKFMKLSYYDQHYVTWQCTSAVSEQILSFTSGNSTYLPKVENISYLFDLMEHSMDVNNLLDFSVQLLQELSIVESQLSQGGSSLAGIYTTSLCLCIVAIFRKYHSFLLVSEDLTLKAFKGLIGVVKHVCNPADCTSAERCILAYLYDVYTSCSYLKNKFQEMFSNAYSKIRVTLYADIKPSASNLMWDPSFMIDFLASAKCIPIEQHYIEQLNKNGANRYSFVVNTMLNICKFTVTSDRLNEISVLCAELTAKCNALSAEWLGVLCALCCSANQSCGYIDVLTQIDVSDLSFHDNLAVFTSILIARHCFSMQDLLFYVALPALVNPAFGEIADAEPGARLTCHLLLRLFKVHNGVLWSYTGGQRRGTHIRASCDRHLLAARHNNIDVAAVLALLKSLLVLSDSCRDEVKSKSSGRRDSKGNDDYINKLLSNIDDDIDMDMMLGSGGMENAGLSEFSKHSLRELCSQDWVREKFLRDPEGLFNPEMLLDNKLSPEQTQQLVRMICYPQTVVRKLEEEEEDLDEMDVIRRILEGLDLWMLRVSLLELNLMFKQAKSNAETNNILDCISQGTIQLFHQQTEHHSRTTNNSQAAALLETLSVASPKSDSGEKDISVWLVAPLISKLPSTLQGRVLKQAGQVLENSNTFFKSKQDLERNQRSKSLLSHQPFLSLILTCLKGQDEQREGLLNSLLTQLEKFIQTFSSQLEKYPDETKIRNNIHETVQLRLSLLGGMFDTIQRNISLTTDWAILLLQLISSGVIDMHSNYELFATVLDMLNCLVLGTLVPDPSDRTDDTRKIHSNLVKKLRKELGDKVFEATDQVRQLLPLPKQFFEVVTVEPHGTLVDTKGNKIQGFDSIKRKQGLQCGKIEMVSPWDVIESSRNPPPLSWTFFGGVRVEKKPLKYEDQHRMLLYHTHNLQKSAKYYLDPPTLPPEELEPPPEKIQQEEKPREPVKAASSLESNKSKNSARRNRRTPRNNSSTYTQPAPRQYGGYGDTMYAPNPAPPSNWGYPTPTQQQPPYIPQQAMQQENLPTVQGPRYTAPGFPSTNPKQAIQSMLRNRQPGSGPFIPQQPMTTQMMQKQLVRQRLQQTFHQQGRMGDNPGMYGNNIPSGNTGMMPMSQGEFGVGPMNPSYQSNYGGIQQAAPVEQMGGAMVSQGYNQSYPSSGNPGVMMSSMPQAPGYMSQQNQPSQAPFSSTSRLPIQSGGMNPPATMSMGSGNYGQMGQPGGQSVGGNYIQRMPTPQQQQLQMQQQQRLRQQQLLLQQQKQQQMAQAQQSNNVALMAQLRVPNQGQPPQMGIDYEEVVNNVILSIVVEK</sequence>
<keyword evidence="6" id="KW-0804">Transcription</keyword>
<comment type="similarity">
    <text evidence="2">Belongs to the Mediator complex subunit 12 family.</text>
</comment>
<keyword evidence="11" id="KW-1185">Reference proteome</keyword>
<feature type="region of interest" description="Disordered" evidence="8">
    <location>
        <begin position="1728"/>
        <end position="1823"/>
    </location>
</feature>
<feature type="compositionally biased region" description="Basic residues" evidence="8">
    <location>
        <begin position="1770"/>
        <end position="1779"/>
    </location>
</feature>
<accession>A0ABY7FZ39</accession>
<evidence type="ECO:0000256" key="6">
    <source>
        <dbReference type="ARBA" id="ARBA00023163"/>
    </source>
</evidence>
<dbReference type="InterPro" id="IPR019035">
    <property type="entry name" value="Mediator_Med12"/>
</dbReference>
<evidence type="ECO:0000256" key="7">
    <source>
        <dbReference type="ARBA" id="ARBA00023242"/>
    </source>
</evidence>
<feature type="region of interest" description="Disordered" evidence="8">
    <location>
        <begin position="1"/>
        <end position="35"/>
    </location>
</feature>
<dbReference type="PANTHER" id="PTHR46007">
    <property type="entry name" value="MEDIATOR OF RNA POLYMERASE II TRANSCRIPTION SUBUNIT 12"/>
    <property type="match status" value="1"/>
</dbReference>
<dbReference type="EMBL" id="CP111026">
    <property type="protein sequence ID" value="WAR27425.1"/>
    <property type="molecule type" value="Genomic_DNA"/>
</dbReference>
<feature type="compositionally biased region" description="Basic and acidic residues" evidence="8">
    <location>
        <begin position="1743"/>
        <end position="1757"/>
    </location>
</feature>
<feature type="region of interest" description="Disordered" evidence="8">
    <location>
        <begin position="1963"/>
        <end position="2052"/>
    </location>
</feature>
<keyword evidence="7" id="KW-0539">Nucleus</keyword>
<evidence type="ECO:0000256" key="2">
    <source>
        <dbReference type="ARBA" id="ARBA00010289"/>
    </source>
</evidence>
<proteinExistence type="inferred from homology"/>
<reference evidence="10" key="1">
    <citation type="submission" date="2022-11" db="EMBL/GenBank/DDBJ databases">
        <title>Centuries of genome instability and evolution in soft-shell clam transmissible cancer (bioRxiv).</title>
        <authorList>
            <person name="Hart S.F.M."/>
            <person name="Yonemitsu M.A."/>
            <person name="Giersch R.M."/>
            <person name="Beal B.F."/>
            <person name="Arriagada G."/>
            <person name="Davis B.W."/>
            <person name="Ostrander E.A."/>
            <person name="Goff S.P."/>
            <person name="Metzger M.J."/>
        </authorList>
    </citation>
    <scope>NUCLEOTIDE SEQUENCE</scope>
    <source>
        <strain evidence="10">MELC-2E11</strain>
        <tissue evidence="10">Siphon/mantle</tissue>
    </source>
</reference>
<evidence type="ECO:0000313" key="10">
    <source>
        <dbReference type="EMBL" id="WAR27425.1"/>
    </source>
</evidence>
<keyword evidence="4" id="KW-0805">Transcription regulation</keyword>
<evidence type="ECO:0000256" key="5">
    <source>
        <dbReference type="ARBA" id="ARBA00023159"/>
    </source>
</evidence>
<dbReference type="InterPro" id="IPR051647">
    <property type="entry name" value="Mediator_comp_sub12"/>
</dbReference>
<feature type="non-terminal residue" evidence="10">
    <location>
        <position position="2117"/>
    </location>
</feature>
<evidence type="ECO:0000256" key="3">
    <source>
        <dbReference type="ARBA" id="ARBA00022491"/>
    </source>
</evidence>
<evidence type="ECO:0000256" key="4">
    <source>
        <dbReference type="ARBA" id="ARBA00023015"/>
    </source>
</evidence>
<dbReference type="SMART" id="SM01281">
    <property type="entry name" value="Med12"/>
    <property type="match status" value="1"/>
</dbReference>
<evidence type="ECO:0000259" key="9">
    <source>
        <dbReference type="SMART" id="SM01281"/>
    </source>
</evidence>
<dbReference type="PANTHER" id="PTHR46007:SF11">
    <property type="entry name" value="MEDIATOR OF RNA POLYMERASE II TRANSCRIPTION SUBUNIT 12"/>
    <property type="match status" value="1"/>
</dbReference>
<dbReference type="Pfam" id="PF12145">
    <property type="entry name" value="Med12-LCEWAV"/>
    <property type="match status" value="1"/>
</dbReference>
<keyword evidence="5" id="KW-0010">Activator</keyword>
<feature type="compositionally biased region" description="Polar residues" evidence="8">
    <location>
        <begin position="1985"/>
        <end position="2003"/>
    </location>
</feature>
<feature type="domain" description="Mediator complex subunit Med12" evidence="9">
    <location>
        <begin position="97"/>
        <end position="158"/>
    </location>
</feature>
<keyword evidence="3" id="KW-0678">Repressor</keyword>
<dbReference type="Proteomes" id="UP001164746">
    <property type="component" value="Chromosome 15"/>
</dbReference>
<name>A0ABY7FZ39_MYAAR</name>
<protein>
    <submittedName>
        <fullName evidence="10">MD12L-like protein</fullName>
    </submittedName>
</protein>
<dbReference type="InterPro" id="IPR021990">
    <property type="entry name" value="Mediator_Med12_LCEWAV"/>
</dbReference>
<evidence type="ECO:0000256" key="8">
    <source>
        <dbReference type="SAM" id="MobiDB-lite"/>
    </source>
</evidence>
<dbReference type="Pfam" id="PF09497">
    <property type="entry name" value="Med12"/>
    <property type="match status" value="1"/>
</dbReference>
<organism evidence="10 11">
    <name type="scientific">Mya arenaria</name>
    <name type="common">Soft-shell clam</name>
    <dbReference type="NCBI Taxonomy" id="6604"/>
    <lineage>
        <taxon>Eukaryota</taxon>
        <taxon>Metazoa</taxon>
        <taxon>Spiralia</taxon>
        <taxon>Lophotrochozoa</taxon>
        <taxon>Mollusca</taxon>
        <taxon>Bivalvia</taxon>
        <taxon>Autobranchia</taxon>
        <taxon>Heteroconchia</taxon>
        <taxon>Euheterodonta</taxon>
        <taxon>Imparidentia</taxon>
        <taxon>Neoheterodontei</taxon>
        <taxon>Myida</taxon>
        <taxon>Myoidea</taxon>
        <taxon>Myidae</taxon>
        <taxon>Mya</taxon>
    </lineage>
</organism>
<feature type="region of interest" description="Disordered" evidence="8">
    <location>
        <begin position="673"/>
        <end position="722"/>
    </location>
</feature>
<gene>
    <name evidence="10" type="ORF">MAR_013129</name>
</gene>